<dbReference type="Gene3D" id="3.90.550.10">
    <property type="entry name" value="Spore Coat Polysaccharide Biosynthesis Protein SpsA, Chain A"/>
    <property type="match status" value="1"/>
</dbReference>
<evidence type="ECO:0000256" key="2">
    <source>
        <dbReference type="ARBA" id="ARBA00022676"/>
    </source>
</evidence>
<comment type="similarity">
    <text evidence="1">Belongs to the glycosyltransferase 2 family.</text>
</comment>
<dbReference type="InterPro" id="IPR029044">
    <property type="entry name" value="Nucleotide-diphossugar_trans"/>
</dbReference>
<keyword evidence="3 5" id="KW-0808">Transferase</keyword>
<dbReference type="InterPro" id="IPR050834">
    <property type="entry name" value="Glycosyltransf_2"/>
</dbReference>
<dbReference type="GO" id="GO:0016757">
    <property type="term" value="F:glycosyltransferase activity"/>
    <property type="evidence" value="ECO:0007669"/>
    <property type="project" value="UniProtKB-KW"/>
</dbReference>
<dbReference type="InterPro" id="IPR001173">
    <property type="entry name" value="Glyco_trans_2-like"/>
</dbReference>
<name>A0A4S1CAA5_9BACT</name>
<keyword evidence="2" id="KW-0328">Glycosyltransferase</keyword>
<gene>
    <name evidence="5" type="ORF">E4633_18625</name>
</gene>
<keyword evidence="6" id="KW-1185">Reference proteome</keyword>
<evidence type="ECO:0000313" key="5">
    <source>
        <dbReference type="EMBL" id="TGU70215.1"/>
    </source>
</evidence>
<dbReference type="Pfam" id="PF00535">
    <property type="entry name" value="Glycos_transf_2"/>
    <property type="match status" value="1"/>
</dbReference>
<dbReference type="AlphaFoldDB" id="A0A4S1CAA5"/>
<dbReference type="Proteomes" id="UP000306416">
    <property type="component" value="Unassembled WGS sequence"/>
</dbReference>
<organism evidence="5 6">
    <name type="scientific">Geomonas terrae</name>
    <dbReference type="NCBI Taxonomy" id="2562681"/>
    <lineage>
        <taxon>Bacteria</taxon>
        <taxon>Pseudomonadati</taxon>
        <taxon>Thermodesulfobacteriota</taxon>
        <taxon>Desulfuromonadia</taxon>
        <taxon>Geobacterales</taxon>
        <taxon>Geobacteraceae</taxon>
        <taxon>Geomonas</taxon>
    </lineage>
</organism>
<dbReference type="PANTHER" id="PTHR43685">
    <property type="entry name" value="GLYCOSYLTRANSFERASE"/>
    <property type="match status" value="1"/>
</dbReference>
<evidence type="ECO:0000256" key="3">
    <source>
        <dbReference type="ARBA" id="ARBA00022679"/>
    </source>
</evidence>
<comment type="caution">
    <text evidence="5">The sequence shown here is derived from an EMBL/GenBank/DDBJ whole genome shotgun (WGS) entry which is preliminary data.</text>
</comment>
<sequence>MTSSFMVTVSVIMSVHNGERYIREAIDSIISQSFTDFEFIIIDDGSTDTTRAIVEAYHDDRITLIHQKKEGLTKALNKGISLARGRYIARHDADDVSKPERLAKQVAYLEENRDVGLLGTRFEFIDQSGEVISRSMLQTENDKLQERLPKINQFCHASVMMRREAIDKVGTYREFFQYAQDYDLWLRIAESFAIANLPEMLVQYRVQDQAISTSKILLQSQFACAASKLAEQRRTTGYDDLDRGDPTPLPHFEEFSLNLQNKLVDHYCQNPLHLAAIVSTPTTAADAKAILEHICLQRKAYEAEIRRLHQALKQQSEVVDTKNKSPEGDTLKDAQLKELGDLLKTKDLELTEQRDRIKALMGSLSWKITKPLRAICSTITKK</sequence>
<evidence type="ECO:0000313" key="6">
    <source>
        <dbReference type="Proteomes" id="UP000306416"/>
    </source>
</evidence>
<evidence type="ECO:0000259" key="4">
    <source>
        <dbReference type="Pfam" id="PF00535"/>
    </source>
</evidence>
<accession>A0A4S1CAA5</accession>
<protein>
    <submittedName>
        <fullName evidence="5">Glycosyltransferase</fullName>
    </submittedName>
</protein>
<reference evidence="5 6" key="1">
    <citation type="submission" date="2019-04" db="EMBL/GenBank/DDBJ databases">
        <title>Geobacter oryzae sp. nov., ferric-reducing bacteria isolated from paddy soil.</title>
        <authorList>
            <person name="Xu Z."/>
            <person name="Masuda Y."/>
            <person name="Itoh H."/>
            <person name="Senoo K."/>
        </authorList>
    </citation>
    <scope>NUCLEOTIDE SEQUENCE [LARGE SCALE GENOMIC DNA]</scope>
    <source>
        <strain evidence="5 6">Red111</strain>
    </source>
</reference>
<dbReference type="PANTHER" id="PTHR43685:SF5">
    <property type="entry name" value="GLYCOSYLTRANSFERASE EPSE-RELATED"/>
    <property type="match status" value="1"/>
</dbReference>
<dbReference type="RefSeq" id="WP_135872558.1">
    <property type="nucleotide sequence ID" value="NZ_SRSC01000005.1"/>
</dbReference>
<dbReference type="EMBL" id="SRSC01000005">
    <property type="protein sequence ID" value="TGU70215.1"/>
    <property type="molecule type" value="Genomic_DNA"/>
</dbReference>
<proteinExistence type="inferred from homology"/>
<feature type="domain" description="Glycosyltransferase 2-like" evidence="4">
    <location>
        <begin position="10"/>
        <end position="169"/>
    </location>
</feature>
<dbReference type="SUPFAM" id="SSF53448">
    <property type="entry name" value="Nucleotide-diphospho-sugar transferases"/>
    <property type="match status" value="1"/>
</dbReference>
<evidence type="ECO:0000256" key="1">
    <source>
        <dbReference type="ARBA" id="ARBA00006739"/>
    </source>
</evidence>